<dbReference type="EMBL" id="LT629700">
    <property type="protein sequence ID" value="SDL89864.1"/>
    <property type="molecule type" value="Genomic_DNA"/>
</dbReference>
<dbReference type="GO" id="GO:0071555">
    <property type="term" value="P:cell wall organization"/>
    <property type="evidence" value="ECO:0007669"/>
    <property type="project" value="UniProtKB-UniRule"/>
</dbReference>
<feature type="signal peptide" evidence="14">
    <location>
        <begin position="1"/>
        <end position="25"/>
    </location>
</feature>
<dbReference type="Gene3D" id="2.60.40.3780">
    <property type="match status" value="1"/>
</dbReference>
<dbReference type="GO" id="GO:0018104">
    <property type="term" value="P:peptidoglycan-protein cross-linking"/>
    <property type="evidence" value="ECO:0007669"/>
    <property type="project" value="TreeGrafter"/>
</dbReference>
<dbReference type="PROSITE" id="PS52029">
    <property type="entry name" value="LD_TPASE"/>
    <property type="match status" value="1"/>
</dbReference>
<evidence type="ECO:0000256" key="6">
    <source>
        <dbReference type="ARBA" id="ARBA00022984"/>
    </source>
</evidence>
<feature type="active site" description="Nucleophile" evidence="13">
    <location>
        <position position="338"/>
    </location>
</feature>
<feature type="chain" id="PRO_5039136556" evidence="14">
    <location>
        <begin position="26"/>
        <end position="395"/>
    </location>
</feature>
<dbReference type="InterPro" id="IPR005490">
    <property type="entry name" value="LD_TPept_cat_dom"/>
</dbReference>
<evidence type="ECO:0000256" key="11">
    <source>
        <dbReference type="ARBA" id="ARBA00023316"/>
    </source>
</evidence>
<dbReference type="CDD" id="cd16913">
    <property type="entry name" value="YkuD_like"/>
    <property type="match status" value="1"/>
</dbReference>
<evidence type="ECO:0000313" key="16">
    <source>
        <dbReference type="EMBL" id="SDL89864.1"/>
    </source>
</evidence>
<evidence type="ECO:0000256" key="3">
    <source>
        <dbReference type="ARBA" id="ARBA00022679"/>
    </source>
</evidence>
<sequence>MPNGVRLAAAATAMALGLSVAACTAGDVGRADSGHVESVASETTTSFSAPVVSVADGAKGVSPSEPVVVDAEAGIRAVQMTNESGKVVKGSFNDDMTQWQTAEPLGYGRTYTLVGKDRAGNSLDRSFTTVVPNAQTSVYFGLADGAEVGVGQAIPIHFTYAPADKKKAERAITVDTSNDSEGGFYWQSANVAVWRPKEFWQPGTDVTVTADVYGRDLGGGIYGADSSTMSFTVGDEVLTTVDNATKTLTVTRNGEVLRSFPVSLGRPGRWATPSGTYVVGDRTESMVMDSTTYGLSLDAGGYKTPVKYATQLSYSGIYVHAAPWATAALGEYNQSHGCINASTEDAKWYQETVRRGDPVEVVNSDGDTLPGWDGLGYWNLGWEEFSDGSAKPPAH</sequence>
<evidence type="ECO:0000256" key="5">
    <source>
        <dbReference type="ARBA" id="ARBA00022960"/>
    </source>
</evidence>
<keyword evidence="7" id="KW-0472">Membrane</keyword>
<dbReference type="InterPro" id="IPR038063">
    <property type="entry name" value="Transpep_catalytic_dom"/>
</dbReference>
<evidence type="ECO:0000256" key="2">
    <source>
        <dbReference type="ARBA" id="ARBA00022475"/>
    </source>
</evidence>
<dbReference type="GO" id="GO:0005576">
    <property type="term" value="C:extracellular region"/>
    <property type="evidence" value="ECO:0007669"/>
    <property type="project" value="TreeGrafter"/>
</dbReference>
<dbReference type="GO" id="GO:0016746">
    <property type="term" value="F:acyltransferase activity"/>
    <property type="evidence" value="ECO:0007669"/>
    <property type="project" value="UniProtKB-KW"/>
</dbReference>
<evidence type="ECO:0000256" key="14">
    <source>
        <dbReference type="SAM" id="SignalP"/>
    </source>
</evidence>
<evidence type="ECO:0000256" key="10">
    <source>
        <dbReference type="ARBA" id="ARBA00023315"/>
    </source>
</evidence>
<evidence type="ECO:0000256" key="8">
    <source>
        <dbReference type="ARBA" id="ARBA00023139"/>
    </source>
</evidence>
<dbReference type="Gene3D" id="2.60.40.3710">
    <property type="match status" value="1"/>
</dbReference>
<reference evidence="17" key="1">
    <citation type="submission" date="2016-10" db="EMBL/GenBank/DDBJ databases">
        <authorList>
            <person name="Varghese N."/>
            <person name="Submissions S."/>
        </authorList>
    </citation>
    <scope>NUCLEOTIDE SEQUENCE [LARGE SCALE GENOMIC DNA]</scope>
    <source>
        <strain evidence="17">DSM 20632</strain>
    </source>
</reference>
<accession>A0A1G9NU13</accession>
<dbReference type="CDD" id="cd13432">
    <property type="entry name" value="LDT_IgD_like_2"/>
    <property type="match status" value="1"/>
</dbReference>
<evidence type="ECO:0000256" key="1">
    <source>
        <dbReference type="ARBA" id="ARBA00004752"/>
    </source>
</evidence>
<keyword evidence="8" id="KW-0564">Palmitate</keyword>
<keyword evidence="2" id="KW-1003">Cell membrane</keyword>
<comment type="pathway">
    <text evidence="1 13">Cell wall biogenesis; peptidoglycan biosynthesis.</text>
</comment>
<dbReference type="SUPFAM" id="SSF141523">
    <property type="entry name" value="L,D-transpeptidase catalytic domain-like"/>
    <property type="match status" value="1"/>
</dbReference>
<evidence type="ECO:0000256" key="12">
    <source>
        <dbReference type="ARBA" id="ARBA00060592"/>
    </source>
</evidence>
<gene>
    <name evidence="16" type="ORF">SAMN04488535_1170</name>
</gene>
<keyword evidence="6 13" id="KW-0573">Peptidoglycan synthesis</keyword>
<dbReference type="InterPro" id="IPR050979">
    <property type="entry name" value="LD-transpeptidase"/>
</dbReference>
<name>A0A1G9NU13_9CORY</name>
<dbReference type="Pfam" id="PF03734">
    <property type="entry name" value="YkuD"/>
    <property type="match status" value="1"/>
</dbReference>
<evidence type="ECO:0000256" key="7">
    <source>
        <dbReference type="ARBA" id="ARBA00023136"/>
    </source>
</evidence>
<keyword evidence="3" id="KW-0808">Transferase</keyword>
<keyword evidence="9 16" id="KW-0449">Lipoprotein</keyword>
<keyword evidence="5 13" id="KW-0133">Cell shape</keyword>
<keyword evidence="11 13" id="KW-0961">Cell wall biogenesis/degradation</keyword>
<dbReference type="PANTHER" id="PTHR30582">
    <property type="entry name" value="L,D-TRANSPEPTIDASE"/>
    <property type="match status" value="1"/>
</dbReference>
<evidence type="ECO:0000313" key="17">
    <source>
        <dbReference type="Proteomes" id="UP000199350"/>
    </source>
</evidence>
<evidence type="ECO:0000256" key="9">
    <source>
        <dbReference type="ARBA" id="ARBA00023288"/>
    </source>
</evidence>
<dbReference type="Proteomes" id="UP000199350">
    <property type="component" value="Chromosome I"/>
</dbReference>
<comment type="pathway">
    <text evidence="12">Glycan biosynthesis.</text>
</comment>
<protein>
    <submittedName>
        <fullName evidence="16">Lipoprotein-anchoring transpeptidase ErfK/SrfK</fullName>
    </submittedName>
</protein>
<dbReference type="GO" id="GO:0071972">
    <property type="term" value="F:peptidoglycan L,D-transpeptidase activity"/>
    <property type="evidence" value="ECO:0007669"/>
    <property type="project" value="TreeGrafter"/>
</dbReference>
<feature type="active site" description="Proton donor/acceptor" evidence="13">
    <location>
        <position position="320"/>
    </location>
</feature>
<dbReference type="AlphaFoldDB" id="A0A1G9NU13"/>
<evidence type="ECO:0000256" key="13">
    <source>
        <dbReference type="PROSITE-ProRule" id="PRU01373"/>
    </source>
</evidence>
<dbReference type="InterPro" id="IPR041280">
    <property type="entry name" value="Big_10"/>
</dbReference>
<dbReference type="PANTHER" id="PTHR30582:SF2">
    <property type="entry name" value="L,D-TRANSPEPTIDASE YCIB-RELATED"/>
    <property type="match status" value="1"/>
</dbReference>
<dbReference type="Gene3D" id="2.40.440.10">
    <property type="entry name" value="L,D-transpeptidase catalytic domain-like"/>
    <property type="match status" value="1"/>
</dbReference>
<proteinExistence type="predicted"/>
<dbReference type="FunFam" id="2.40.440.10:FF:000005">
    <property type="entry name" value="L,D-transpeptidase 2"/>
    <property type="match status" value="1"/>
</dbReference>
<dbReference type="PROSITE" id="PS51257">
    <property type="entry name" value="PROKAR_LIPOPROTEIN"/>
    <property type="match status" value="1"/>
</dbReference>
<dbReference type="UniPathway" id="UPA00219"/>
<dbReference type="OrthoDB" id="5242354at2"/>
<dbReference type="GO" id="GO:0008360">
    <property type="term" value="P:regulation of cell shape"/>
    <property type="evidence" value="ECO:0007669"/>
    <property type="project" value="UniProtKB-UniRule"/>
</dbReference>
<keyword evidence="4 14" id="KW-0732">Signal</keyword>
<organism evidence="16 17">
    <name type="scientific">Corynebacterium mycetoides</name>
    <dbReference type="NCBI Taxonomy" id="38302"/>
    <lineage>
        <taxon>Bacteria</taxon>
        <taxon>Bacillati</taxon>
        <taxon>Actinomycetota</taxon>
        <taxon>Actinomycetes</taxon>
        <taxon>Mycobacteriales</taxon>
        <taxon>Corynebacteriaceae</taxon>
        <taxon>Corynebacterium</taxon>
    </lineage>
</organism>
<evidence type="ECO:0000259" key="15">
    <source>
        <dbReference type="PROSITE" id="PS52029"/>
    </source>
</evidence>
<evidence type="ECO:0000256" key="4">
    <source>
        <dbReference type="ARBA" id="ARBA00022729"/>
    </source>
</evidence>
<keyword evidence="10" id="KW-0012">Acyltransferase</keyword>
<dbReference type="Pfam" id="PF17964">
    <property type="entry name" value="Big_10"/>
    <property type="match status" value="1"/>
</dbReference>
<dbReference type="STRING" id="38302.SAMN04488535_1170"/>
<feature type="domain" description="L,D-TPase catalytic" evidence="15">
    <location>
        <begin position="237"/>
        <end position="362"/>
    </location>
</feature>
<keyword evidence="17" id="KW-1185">Reference proteome</keyword>